<evidence type="ECO:0000313" key="3">
    <source>
        <dbReference type="EMBL" id="SCF01451.1"/>
    </source>
</evidence>
<dbReference type="InterPro" id="IPR036249">
    <property type="entry name" value="Thioredoxin-like_sf"/>
</dbReference>
<feature type="transmembrane region" description="Helical" evidence="1">
    <location>
        <begin position="6"/>
        <end position="26"/>
    </location>
</feature>
<keyword evidence="1" id="KW-0472">Membrane</keyword>
<dbReference type="Proteomes" id="UP000198224">
    <property type="component" value="Chromosome I"/>
</dbReference>
<name>A0A1C4WZZ8_9ACTN</name>
<dbReference type="SUPFAM" id="SSF52833">
    <property type="entry name" value="Thioredoxin-like"/>
    <property type="match status" value="1"/>
</dbReference>
<accession>A0A1C4WZZ8</accession>
<protein>
    <submittedName>
        <fullName evidence="3">AhpC/TSA family protein</fullName>
    </submittedName>
</protein>
<keyword evidence="4" id="KW-1185">Reference proteome</keyword>
<dbReference type="GO" id="GO:0016209">
    <property type="term" value="F:antioxidant activity"/>
    <property type="evidence" value="ECO:0007669"/>
    <property type="project" value="InterPro"/>
</dbReference>
<dbReference type="RefSeq" id="WP_088988471.1">
    <property type="nucleotide sequence ID" value="NZ_LT607409.1"/>
</dbReference>
<sequence length="183" mass="19895">MSVTWAAIAIVGIICLLNLLLTVAVIRRLREHTELINRTGQQFPEQQDLTRQPGAQVDEFRVTTVDDRALTRDDLRDGMLVAFFSPRCPSCEEQKPAFLDYAGAMPGGRENVVAVVLGSPEEVAGLVAQLEQVAQIVLEANVDGAMSSAFDLRGYPAFCLMGQDAVLAATGYRVDMLPEAATR</sequence>
<reference evidence="4" key="1">
    <citation type="submission" date="2016-06" db="EMBL/GenBank/DDBJ databases">
        <authorList>
            <person name="Varghese N."/>
            <person name="Submissions Spin"/>
        </authorList>
    </citation>
    <scope>NUCLEOTIDE SEQUENCE [LARGE SCALE GENOMIC DNA]</scope>
    <source>
        <strain evidence="4">DSM 45160</strain>
    </source>
</reference>
<organism evidence="3 4">
    <name type="scientific">Micromonospora chokoriensis</name>
    <dbReference type="NCBI Taxonomy" id="356851"/>
    <lineage>
        <taxon>Bacteria</taxon>
        <taxon>Bacillati</taxon>
        <taxon>Actinomycetota</taxon>
        <taxon>Actinomycetes</taxon>
        <taxon>Micromonosporales</taxon>
        <taxon>Micromonosporaceae</taxon>
        <taxon>Micromonospora</taxon>
    </lineage>
</organism>
<dbReference type="InterPro" id="IPR000866">
    <property type="entry name" value="AhpC/TSA"/>
</dbReference>
<dbReference type="EMBL" id="LT607409">
    <property type="protein sequence ID" value="SCF01451.1"/>
    <property type="molecule type" value="Genomic_DNA"/>
</dbReference>
<evidence type="ECO:0000256" key="1">
    <source>
        <dbReference type="SAM" id="Phobius"/>
    </source>
</evidence>
<dbReference type="AlphaFoldDB" id="A0A1C4WZZ8"/>
<dbReference type="Gene3D" id="3.40.30.10">
    <property type="entry name" value="Glutaredoxin"/>
    <property type="match status" value="1"/>
</dbReference>
<gene>
    <name evidence="3" type="ORF">GA0070612_3029</name>
</gene>
<feature type="domain" description="Alkyl hydroperoxide reductase subunit C/ Thiol specific antioxidant" evidence="2">
    <location>
        <begin position="54"/>
        <end position="164"/>
    </location>
</feature>
<dbReference type="Pfam" id="PF00578">
    <property type="entry name" value="AhpC-TSA"/>
    <property type="match status" value="1"/>
</dbReference>
<proteinExistence type="predicted"/>
<keyword evidence="1" id="KW-0812">Transmembrane</keyword>
<evidence type="ECO:0000313" key="4">
    <source>
        <dbReference type="Proteomes" id="UP000198224"/>
    </source>
</evidence>
<keyword evidence="1" id="KW-1133">Transmembrane helix</keyword>
<dbReference type="GO" id="GO:0016491">
    <property type="term" value="F:oxidoreductase activity"/>
    <property type="evidence" value="ECO:0007669"/>
    <property type="project" value="InterPro"/>
</dbReference>
<evidence type="ECO:0000259" key="2">
    <source>
        <dbReference type="Pfam" id="PF00578"/>
    </source>
</evidence>